<dbReference type="GO" id="GO:0043161">
    <property type="term" value="P:proteasome-mediated ubiquitin-dependent protein catabolic process"/>
    <property type="evidence" value="ECO:0007669"/>
    <property type="project" value="TreeGrafter"/>
</dbReference>
<dbReference type="PANTHER" id="PTHR14879">
    <property type="entry name" value="CASPASE REGULATOR, RING FINGER DOMAIN-CONTAINING"/>
    <property type="match status" value="1"/>
</dbReference>
<dbReference type="InterPro" id="IPR036361">
    <property type="entry name" value="SAP_dom_sf"/>
</dbReference>
<dbReference type="SMART" id="SM00184">
    <property type="entry name" value="RING"/>
    <property type="match status" value="1"/>
</dbReference>
<dbReference type="Pfam" id="PF22968">
    <property type="entry name" value="RNF34L-like_3rd"/>
    <property type="match status" value="1"/>
</dbReference>
<sequence>MPCTKCNADFNFFTWKMKCGECTDKFCLKCLTMHDRVLYCEKCVILMKRPPDRQKLMELKPKDLQDYLKKHNISTHGLVEKQELVELFCNKHIPVKHKKTSEKLTANFGCSLPNLRENSTLGDLWDSLGGDSLFQSSNGKCRTTTAANTQANSDHPRPPPRRRSPRNSPTASTTSQFEASSVNQSSSFTSPPAQPPPGNSTSRTEESQHPPSTSYGASSESEWVFVTTQGSSDDMPHIKTPEGSPVAPKCPKLSELESLEDLNQLTAKQLKTLLRLNRVDYKGCLEKKELLDKATALWSDNKKQRQDLPDDVEHLCKLCMDAPLDCVLLECGHIATCIDCGKKLAECPICRQYVSRVVRTFKA</sequence>
<proteinExistence type="predicted"/>
<dbReference type="SUPFAM" id="SSF57850">
    <property type="entry name" value="RING/U-box"/>
    <property type="match status" value="1"/>
</dbReference>
<feature type="compositionally biased region" description="Low complexity" evidence="5">
    <location>
        <begin position="166"/>
        <end position="175"/>
    </location>
</feature>
<evidence type="ECO:0000256" key="5">
    <source>
        <dbReference type="SAM" id="MobiDB-lite"/>
    </source>
</evidence>
<dbReference type="GO" id="GO:0005737">
    <property type="term" value="C:cytoplasm"/>
    <property type="evidence" value="ECO:0007669"/>
    <property type="project" value="TreeGrafter"/>
</dbReference>
<dbReference type="InterPro" id="IPR013083">
    <property type="entry name" value="Znf_RING/FYVE/PHD"/>
</dbReference>
<dbReference type="Gene3D" id="3.30.40.10">
    <property type="entry name" value="Zinc/RING finger domain, C3HC4 (zinc finger)"/>
    <property type="match status" value="1"/>
</dbReference>
<dbReference type="InterPro" id="IPR051728">
    <property type="entry name" value="RING-FYVE_E3_ubiquitin-ligase"/>
</dbReference>
<dbReference type="InterPro" id="IPR055111">
    <property type="entry name" value="RNF34_RFFL_HeH"/>
</dbReference>
<dbReference type="Pfam" id="PF23632">
    <property type="entry name" value="SAP_RNF34_RFFL"/>
    <property type="match status" value="1"/>
</dbReference>
<dbReference type="InterPro" id="IPR001841">
    <property type="entry name" value="Znf_RING"/>
</dbReference>
<dbReference type="GO" id="GO:0061630">
    <property type="term" value="F:ubiquitin protein ligase activity"/>
    <property type="evidence" value="ECO:0007669"/>
    <property type="project" value="TreeGrafter"/>
</dbReference>
<comment type="caution">
    <text evidence="7">The sequence shown here is derived from an EMBL/GenBank/DDBJ whole genome shotgun (WGS) entry which is preliminary data.</text>
</comment>
<feature type="domain" description="RING-type" evidence="6">
    <location>
        <begin position="316"/>
        <end position="351"/>
    </location>
</feature>
<dbReference type="EMBL" id="JARQZJ010000126">
    <property type="protein sequence ID" value="KAK9890887.1"/>
    <property type="molecule type" value="Genomic_DNA"/>
</dbReference>
<dbReference type="InterPro" id="IPR011011">
    <property type="entry name" value="Znf_FYVE_PHD"/>
</dbReference>
<dbReference type="Proteomes" id="UP001431783">
    <property type="component" value="Unassembled WGS sequence"/>
</dbReference>
<feature type="region of interest" description="Disordered" evidence="5">
    <location>
        <begin position="136"/>
        <end position="221"/>
    </location>
</feature>
<feature type="compositionally biased region" description="Polar residues" evidence="5">
    <location>
        <begin position="136"/>
        <end position="153"/>
    </location>
</feature>
<evidence type="ECO:0000259" key="6">
    <source>
        <dbReference type="PROSITE" id="PS50089"/>
    </source>
</evidence>
<organism evidence="7 8">
    <name type="scientific">Henosepilachna vigintioctopunctata</name>
    <dbReference type="NCBI Taxonomy" id="420089"/>
    <lineage>
        <taxon>Eukaryota</taxon>
        <taxon>Metazoa</taxon>
        <taxon>Ecdysozoa</taxon>
        <taxon>Arthropoda</taxon>
        <taxon>Hexapoda</taxon>
        <taxon>Insecta</taxon>
        <taxon>Pterygota</taxon>
        <taxon>Neoptera</taxon>
        <taxon>Endopterygota</taxon>
        <taxon>Coleoptera</taxon>
        <taxon>Polyphaga</taxon>
        <taxon>Cucujiformia</taxon>
        <taxon>Coccinelloidea</taxon>
        <taxon>Coccinellidae</taxon>
        <taxon>Epilachninae</taxon>
        <taxon>Epilachnini</taxon>
        <taxon>Henosepilachna</taxon>
    </lineage>
</organism>
<dbReference type="PROSITE" id="PS50089">
    <property type="entry name" value="ZF_RING_2"/>
    <property type="match status" value="1"/>
</dbReference>
<evidence type="ECO:0000256" key="4">
    <source>
        <dbReference type="PROSITE-ProRule" id="PRU00175"/>
    </source>
</evidence>
<reference evidence="7 8" key="1">
    <citation type="submission" date="2023-03" db="EMBL/GenBank/DDBJ databases">
        <title>Genome insight into feeding habits of ladybird beetles.</title>
        <authorList>
            <person name="Li H.-S."/>
            <person name="Huang Y.-H."/>
            <person name="Pang H."/>
        </authorList>
    </citation>
    <scope>NUCLEOTIDE SEQUENCE [LARGE SCALE GENOMIC DNA]</scope>
    <source>
        <strain evidence="7">SYSU_2023b</strain>
        <tissue evidence="7">Whole body</tissue>
    </source>
</reference>
<dbReference type="SUPFAM" id="SSF68906">
    <property type="entry name" value="SAP domain"/>
    <property type="match status" value="1"/>
</dbReference>
<accession>A0AAW1VDJ9</accession>
<dbReference type="GO" id="GO:0008270">
    <property type="term" value="F:zinc ion binding"/>
    <property type="evidence" value="ECO:0007669"/>
    <property type="project" value="UniProtKB-KW"/>
</dbReference>
<dbReference type="CDD" id="cd16500">
    <property type="entry name" value="RING-HC_CARP"/>
    <property type="match status" value="1"/>
</dbReference>
<name>A0AAW1VDJ9_9CUCU</name>
<gene>
    <name evidence="7" type="ORF">WA026_012229</name>
</gene>
<dbReference type="PANTHER" id="PTHR14879:SF15">
    <property type="entry name" value="E3 UBIQUITIN-PROTEIN LIGASE RIFIFYLIN-LIKE PROTEIN"/>
    <property type="match status" value="1"/>
</dbReference>
<protein>
    <recommendedName>
        <fullName evidence="6">RING-type domain-containing protein</fullName>
    </recommendedName>
</protein>
<keyword evidence="8" id="KW-1185">Reference proteome</keyword>
<feature type="compositionally biased region" description="Polar residues" evidence="5">
    <location>
        <begin position="176"/>
        <end position="191"/>
    </location>
</feature>
<dbReference type="FunFam" id="3.30.40.10:FF:000110">
    <property type="entry name" value="E3 ubiquitin-protein ligase RNF34 isoform X1"/>
    <property type="match status" value="1"/>
</dbReference>
<evidence type="ECO:0000256" key="1">
    <source>
        <dbReference type="ARBA" id="ARBA00004202"/>
    </source>
</evidence>
<dbReference type="GO" id="GO:0005886">
    <property type="term" value="C:plasma membrane"/>
    <property type="evidence" value="ECO:0007669"/>
    <property type="project" value="UniProtKB-SubCell"/>
</dbReference>
<evidence type="ECO:0000313" key="8">
    <source>
        <dbReference type="Proteomes" id="UP001431783"/>
    </source>
</evidence>
<dbReference type="Gene3D" id="1.10.720.140">
    <property type="match status" value="1"/>
</dbReference>
<dbReference type="GO" id="GO:0070936">
    <property type="term" value="P:protein K48-linked ubiquitination"/>
    <property type="evidence" value="ECO:0007669"/>
    <property type="project" value="TreeGrafter"/>
</dbReference>
<keyword evidence="3" id="KW-0862">Zinc</keyword>
<dbReference type="AlphaFoldDB" id="A0AAW1VDJ9"/>
<dbReference type="InterPro" id="IPR057299">
    <property type="entry name" value="RNF34_RFFL_SAP"/>
</dbReference>
<dbReference type="SUPFAM" id="SSF57903">
    <property type="entry name" value="FYVE/PHD zinc finger"/>
    <property type="match status" value="1"/>
</dbReference>
<dbReference type="GO" id="GO:1902042">
    <property type="term" value="P:negative regulation of extrinsic apoptotic signaling pathway via death domain receptors"/>
    <property type="evidence" value="ECO:0007669"/>
    <property type="project" value="TreeGrafter"/>
</dbReference>
<comment type="subcellular location">
    <subcellularLocation>
        <location evidence="1">Cell membrane</location>
        <topology evidence="1">Peripheral membrane protein</topology>
    </subcellularLocation>
</comment>
<evidence type="ECO:0000256" key="2">
    <source>
        <dbReference type="ARBA" id="ARBA00022771"/>
    </source>
</evidence>
<evidence type="ECO:0000256" key="3">
    <source>
        <dbReference type="ARBA" id="ARBA00022833"/>
    </source>
</evidence>
<keyword evidence="2 4" id="KW-0863">Zinc-finger</keyword>
<dbReference type="Pfam" id="PF13920">
    <property type="entry name" value="zf-C3HC4_3"/>
    <property type="match status" value="1"/>
</dbReference>
<feature type="compositionally biased region" description="Polar residues" evidence="5">
    <location>
        <begin position="209"/>
        <end position="221"/>
    </location>
</feature>
<keyword evidence="2 4" id="KW-0479">Metal-binding</keyword>
<evidence type="ECO:0000313" key="7">
    <source>
        <dbReference type="EMBL" id="KAK9890887.1"/>
    </source>
</evidence>